<dbReference type="AlphaFoldDB" id="A0A4Q7ESG7"/>
<dbReference type="Proteomes" id="UP000292345">
    <property type="component" value="Unassembled WGS sequence"/>
</dbReference>
<dbReference type="RefSeq" id="WP_125716302.1">
    <property type="nucleotide sequence ID" value="NZ_PPUZ01000002.1"/>
</dbReference>
<reference evidence="6 7" key="1">
    <citation type="submission" date="2018-01" db="EMBL/GenBank/DDBJ databases">
        <title>Co-occurrence of chitin degradation, pigmentation and bioactivity in marine Pseudoalteromonas.</title>
        <authorList>
            <person name="Paulsen S."/>
            <person name="Gram L."/>
            <person name="Machado H."/>
        </authorList>
    </citation>
    <scope>NUCLEOTIDE SEQUENCE [LARGE SCALE GENOMIC DNA]</scope>
    <source>
        <strain evidence="6 7">S1946</strain>
    </source>
</reference>
<dbReference type="InterPro" id="IPR002293">
    <property type="entry name" value="AA/rel_permease1"/>
</dbReference>
<feature type="transmembrane region" description="Helical" evidence="5">
    <location>
        <begin position="174"/>
        <end position="192"/>
    </location>
</feature>
<dbReference type="Gene3D" id="1.20.1740.10">
    <property type="entry name" value="Amino acid/polyamine transporter I"/>
    <property type="match status" value="1"/>
</dbReference>
<evidence type="ECO:0000313" key="6">
    <source>
        <dbReference type="EMBL" id="RZM85213.1"/>
    </source>
</evidence>
<evidence type="ECO:0000256" key="1">
    <source>
        <dbReference type="ARBA" id="ARBA00004141"/>
    </source>
</evidence>
<organism evidence="6 7">
    <name type="scientific">Pseudoalteromonas rubra</name>
    <dbReference type="NCBI Taxonomy" id="43658"/>
    <lineage>
        <taxon>Bacteria</taxon>
        <taxon>Pseudomonadati</taxon>
        <taxon>Pseudomonadota</taxon>
        <taxon>Gammaproteobacteria</taxon>
        <taxon>Alteromonadales</taxon>
        <taxon>Pseudoalteromonadaceae</taxon>
        <taxon>Pseudoalteromonas</taxon>
    </lineage>
</organism>
<name>A0A4Q7ESG7_9GAMM</name>
<keyword evidence="4 5" id="KW-0472">Membrane</keyword>
<comment type="subcellular location">
    <subcellularLocation>
        <location evidence="1">Membrane</location>
        <topology evidence="1">Multi-pass membrane protein</topology>
    </subcellularLocation>
</comment>
<dbReference type="GO" id="GO:0016020">
    <property type="term" value="C:membrane"/>
    <property type="evidence" value="ECO:0007669"/>
    <property type="project" value="UniProtKB-SubCell"/>
</dbReference>
<feature type="transmembrane region" description="Helical" evidence="5">
    <location>
        <begin position="260"/>
        <end position="281"/>
    </location>
</feature>
<feature type="transmembrane region" description="Helical" evidence="5">
    <location>
        <begin position="386"/>
        <end position="404"/>
    </location>
</feature>
<keyword evidence="2 5" id="KW-0812">Transmembrane</keyword>
<evidence type="ECO:0000313" key="7">
    <source>
        <dbReference type="Proteomes" id="UP000292345"/>
    </source>
</evidence>
<feature type="transmembrane region" description="Helical" evidence="5">
    <location>
        <begin position="443"/>
        <end position="461"/>
    </location>
</feature>
<dbReference type="EMBL" id="PPUZ01000002">
    <property type="protein sequence ID" value="RZM85213.1"/>
    <property type="molecule type" value="Genomic_DNA"/>
</dbReference>
<dbReference type="InterPro" id="IPR050598">
    <property type="entry name" value="AminoAcid_Transporter"/>
</dbReference>
<feature type="transmembrane region" description="Helical" evidence="5">
    <location>
        <begin position="416"/>
        <end position="437"/>
    </location>
</feature>
<proteinExistence type="predicted"/>
<feature type="transmembrane region" description="Helical" evidence="5">
    <location>
        <begin position="83"/>
        <end position="112"/>
    </location>
</feature>
<dbReference type="PANTHER" id="PTHR11785">
    <property type="entry name" value="AMINO ACID TRANSPORTER"/>
    <property type="match status" value="1"/>
</dbReference>
<evidence type="ECO:0000256" key="4">
    <source>
        <dbReference type="ARBA" id="ARBA00023136"/>
    </source>
</evidence>
<dbReference type="PANTHER" id="PTHR11785:SF512">
    <property type="entry name" value="SOBREMESA, ISOFORM B"/>
    <property type="match status" value="1"/>
</dbReference>
<evidence type="ECO:0000256" key="2">
    <source>
        <dbReference type="ARBA" id="ARBA00022692"/>
    </source>
</evidence>
<dbReference type="GO" id="GO:0015179">
    <property type="term" value="F:L-amino acid transmembrane transporter activity"/>
    <property type="evidence" value="ECO:0007669"/>
    <property type="project" value="TreeGrafter"/>
</dbReference>
<keyword evidence="3 5" id="KW-1133">Transmembrane helix</keyword>
<dbReference type="Pfam" id="PF13520">
    <property type="entry name" value="AA_permease_2"/>
    <property type="match status" value="1"/>
</dbReference>
<accession>A0A4Q7ESG7</accession>
<evidence type="ECO:0000256" key="5">
    <source>
        <dbReference type="SAM" id="Phobius"/>
    </source>
</evidence>
<sequence length="474" mass="51684">MSGKKVGLLAAISVIVGNAVGSGIFTTTGFLARDVGNPLVILMMWVTAGVVVLCGVLTYYRLHLKWPESGGEFVYITKGFGPLAGFLSGWASFVFGFGAAIAASAISFGYFFDSAVSSFIQLDIATDPAIQLLSDKRESESFKVVNPSYLAVGLVLLVTYCHSKSVSLSGQFQFFLTLLKVVFILTLFLFGMSEIYQDYTSTDTTTHVGYFEKNFVQGSSSSVSFSDIAVGMVFIMYAYSGWNAANYISEEIENPKKNMLTAMVVSTLSIVVLYVFLNIVYLSALPVSELAAAPIVPVAEKALRALLGEGVSIAFCAMLCVSIVSSISAMVWVGPRVYLKMAQYSSKVPKRLASKNNQGVPVNAMWAQTVWAVLLCLSGTVENILLFSGLPLLLFSLLAVCSSFQITFPDDSLFKFLFYRACSLIFIVCVLFSIFIVFKEKPLISIISILVLSLGALVYFFSDFRALIYRNYNN</sequence>
<protein>
    <recommendedName>
        <fullName evidence="8">Amino acid permease</fullName>
    </recommendedName>
</protein>
<evidence type="ECO:0000256" key="3">
    <source>
        <dbReference type="ARBA" id="ARBA00022989"/>
    </source>
</evidence>
<feature type="transmembrane region" description="Helical" evidence="5">
    <location>
        <begin position="38"/>
        <end position="62"/>
    </location>
</feature>
<comment type="caution">
    <text evidence="6">The sequence shown here is derived from an EMBL/GenBank/DDBJ whole genome shotgun (WGS) entry which is preliminary data.</text>
</comment>
<gene>
    <name evidence="6" type="ORF">C3B51_00755</name>
</gene>
<feature type="transmembrane region" description="Helical" evidence="5">
    <location>
        <begin position="228"/>
        <end position="248"/>
    </location>
</feature>
<dbReference type="PIRSF" id="PIRSF006060">
    <property type="entry name" value="AA_transporter"/>
    <property type="match status" value="1"/>
</dbReference>
<evidence type="ECO:0008006" key="8">
    <source>
        <dbReference type="Google" id="ProtNLM"/>
    </source>
</evidence>
<feature type="transmembrane region" description="Helical" evidence="5">
    <location>
        <begin position="311"/>
        <end position="339"/>
    </location>
</feature>